<gene>
    <name evidence="1" type="ORF">DesfrDRAFT_2754</name>
</gene>
<dbReference type="EMBL" id="AECZ01000019">
    <property type="protein sequence ID" value="EFL50475.1"/>
    <property type="molecule type" value="Genomic_DNA"/>
</dbReference>
<dbReference type="eggNOG" id="ENOG503186I">
    <property type="taxonomic scope" value="Bacteria"/>
</dbReference>
<protein>
    <submittedName>
        <fullName evidence="1">Uncharacterized protein</fullName>
    </submittedName>
</protein>
<evidence type="ECO:0000313" key="2">
    <source>
        <dbReference type="Proteomes" id="UP000006250"/>
    </source>
</evidence>
<dbReference type="AlphaFoldDB" id="E1JYQ5"/>
<dbReference type="OrthoDB" id="5458855at2"/>
<sequence>MSEDSKETQWVTVSSFYRPAEPEAGFEDILASEEARWADTARQAGLVPKEHVRVTRGEEEVTIEVSPALEAAFTPVQTLWKAQ</sequence>
<organism evidence="1 2">
    <name type="scientific">Solidesulfovibrio fructosivorans JJ]</name>
    <dbReference type="NCBI Taxonomy" id="596151"/>
    <lineage>
        <taxon>Bacteria</taxon>
        <taxon>Pseudomonadati</taxon>
        <taxon>Thermodesulfobacteriota</taxon>
        <taxon>Desulfovibrionia</taxon>
        <taxon>Desulfovibrionales</taxon>
        <taxon>Desulfovibrionaceae</taxon>
        <taxon>Solidesulfovibrio</taxon>
    </lineage>
</organism>
<accession>E1JYQ5</accession>
<evidence type="ECO:0000313" key="1">
    <source>
        <dbReference type="EMBL" id="EFL50475.1"/>
    </source>
</evidence>
<dbReference type="STRING" id="596151.DesfrDRAFT_2754"/>
<comment type="caution">
    <text evidence="1">The sequence shown here is derived from an EMBL/GenBank/DDBJ whole genome shotgun (WGS) entry which is preliminary data.</text>
</comment>
<dbReference type="RefSeq" id="WP_005994776.1">
    <property type="nucleotide sequence ID" value="NZ_AECZ01000019.1"/>
</dbReference>
<keyword evidence="2" id="KW-1185">Reference proteome</keyword>
<reference evidence="1 2" key="1">
    <citation type="submission" date="2010-08" db="EMBL/GenBank/DDBJ databases">
        <title>The draft genome of Desulfovibrio fructosovorans JJ.</title>
        <authorList>
            <consortium name="US DOE Joint Genome Institute (JGI-PGF)"/>
            <person name="Lucas S."/>
            <person name="Copeland A."/>
            <person name="Lapidus A."/>
            <person name="Cheng J.-F."/>
            <person name="Bruce D."/>
            <person name="Goodwin L."/>
            <person name="Pitluck S."/>
            <person name="Land M.L."/>
            <person name="Hauser L."/>
            <person name="Chang Y.-J."/>
            <person name="Jeffries C."/>
            <person name="Wall J.D."/>
            <person name="Stahl D.A."/>
            <person name="Arkin A.P."/>
            <person name="Dehal P."/>
            <person name="Stolyar S.M."/>
            <person name="Hazen T.C."/>
            <person name="Woyke T.J."/>
        </authorList>
    </citation>
    <scope>NUCLEOTIDE SEQUENCE [LARGE SCALE GENOMIC DNA]</scope>
    <source>
        <strain evidence="1 2">JJ</strain>
    </source>
</reference>
<proteinExistence type="predicted"/>
<dbReference type="Proteomes" id="UP000006250">
    <property type="component" value="Unassembled WGS sequence"/>
</dbReference>
<name>E1JYQ5_SOLFR</name>